<accession>A0A087TE46</accession>
<evidence type="ECO:0000313" key="1">
    <source>
        <dbReference type="EMBL" id="KFM63385.1"/>
    </source>
</evidence>
<reference evidence="1 2" key="1">
    <citation type="submission" date="2013-11" db="EMBL/GenBank/DDBJ databases">
        <title>Genome sequencing of Stegodyphus mimosarum.</title>
        <authorList>
            <person name="Bechsgaard J."/>
        </authorList>
    </citation>
    <scope>NUCLEOTIDE SEQUENCE [LARGE SCALE GENOMIC DNA]</scope>
</reference>
<protein>
    <submittedName>
        <fullName evidence="1">Uncharacterized protein</fullName>
    </submittedName>
</protein>
<gene>
    <name evidence="1" type="ORF">X975_00858</name>
</gene>
<dbReference type="AlphaFoldDB" id="A0A087TE46"/>
<feature type="non-terminal residue" evidence="1">
    <location>
        <position position="69"/>
    </location>
</feature>
<evidence type="ECO:0000313" key="2">
    <source>
        <dbReference type="Proteomes" id="UP000054359"/>
    </source>
</evidence>
<keyword evidence="2" id="KW-1185">Reference proteome</keyword>
<name>A0A087TE46_STEMI</name>
<organism evidence="1 2">
    <name type="scientific">Stegodyphus mimosarum</name>
    <name type="common">African social velvet spider</name>
    <dbReference type="NCBI Taxonomy" id="407821"/>
    <lineage>
        <taxon>Eukaryota</taxon>
        <taxon>Metazoa</taxon>
        <taxon>Ecdysozoa</taxon>
        <taxon>Arthropoda</taxon>
        <taxon>Chelicerata</taxon>
        <taxon>Arachnida</taxon>
        <taxon>Araneae</taxon>
        <taxon>Araneomorphae</taxon>
        <taxon>Entelegynae</taxon>
        <taxon>Eresoidea</taxon>
        <taxon>Eresidae</taxon>
        <taxon>Stegodyphus</taxon>
    </lineage>
</organism>
<sequence length="69" mass="7609">MFFIPQTLNMKLLAAAILLSFLGLAIGTYVVPYYPPLASIAAAPYPVVYSYNYGYASPLSAVWPLWYGK</sequence>
<dbReference type="EMBL" id="KK114810">
    <property type="protein sequence ID" value="KFM63385.1"/>
    <property type="molecule type" value="Genomic_DNA"/>
</dbReference>
<dbReference type="Proteomes" id="UP000054359">
    <property type="component" value="Unassembled WGS sequence"/>
</dbReference>
<proteinExistence type="predicted"/>